<dbReference type="AlphaFoldDB" id="A0AAV7P012"/>
<organism evidence="2 3">
    <name type="scientific">Pleurodeles waltl</name>
    <name type="common">Iberian ribbed newt</name>
    <dbReference type="NCBI Taxonomy" id="8319"/>
    <lineage>
        <taxon>Eukaryota</taxon>
        <taxon>Metazoa</taxon>
        <taxon>Chordata</taxon>
        <taxon>Craniata</taxon>
        <taxon>Vertebrata</taxon>
        <taxon>Euteleostomi</taxon>
        <taxon>Amphibia</taxon>
        <taxon>Batrachia</taxon>
        <taxon>Caudata</taxon>
        <taxon>Salamandroidea</taxon>
        <taxon>Salamandridae</taxon>
        <taxon>Pleurodelinae</taxon>
        <taxon>Pleurodeles</taxon>
    </lineage>
</organism>
<keyword evidence="3" id="KW-1185">Reference proteome</keyword>
<sequence>MPTGASSTVTPVVGPCDLQVTAPYSASSTGTRGSQAAPEGWSGRSVPGPVLGSPRPCKHKHCLQPGTLSVSPPCTQPSLHVQRREVQALALYCGAWVCPLSQPHPGRNNRALIPAHPPEMQRVTWGWPSTDLCSRCINPRTL</sequence>
<name>A0AAV7P012_PLEWA</name>
<dbReference type="Proteomes" id="UP001066276">
    <property type="component" value="Chromosome 7"/>
</dbReference>
<comment type="caution">
    <text evidence="2">The sequence shown here is derived from an EMBL/GenBank/DDBJ whole genome shotgun (WGS) entry which is preliminary data.</text>
</comment>
<reference evidence="2" key="1">
    <citation type="journal article" date="2022" name="bioRxiv">
        <title>Sequencing and chromosome-scale assembly of the giantPleurodeles waltlgenome.</title>
        <authorList>
            <person name="Brown T."/>
            <person name="Elewa A."/>
            <person name="Iarovenko S."/>
            <person name="Subramanian E."/>
            <person name="Araus A.J."/>
            <person name="Petzold A."/>
            <person name="Susuki M."/>
            <person name="Suzuki K.-i.T."/>
            <person name="Hayashi T."/>
            <person name="Toyoda A."/>
            <person name="Oliveira C."/>
            <person name="Osipova E."/>
            <person name="Leigh N.D."/>
            <person name="Simon A."/>
            <person name="Yun M.H."/>
        </authorList>
    </citation>
    <scope>NUCLEOTIDE SEQUENCE</scope>
    <source>
        <strain evidence="2">20211129_DDA</strain>
        <tissue evidence="2">Liver</tissue>
    </source>
</reference>
<evidence type="ECO:0000256" key="1">
    <source>
        <dbReference type="SAM" id="MobiDB-lite"/>
    </source>
</evidence>
<evidence type="ECO:0000313" key="3">
    <source>
        <dbReference type="Proteomes" id="UP001066276"/>
    </source>
</evidence>
<accession>A0AAV7P012</accession>
<gene>
    <name evidence="2" type="ORF">NDU88_000093</name>
</gene>
<protein>
    <submittedName>
        <fullName evidence="2">Uncharacterized protein</fullName>
    </submittedName>
</protein>
<proteinExistence type="predicted"/>
<dbReference type="EMBL" id="JANPWB010000011">
    <property type="protein sequence ID" value="KAJ1121572.1"/>
    <property type="molecule type" value="Genomic_DNA"/>
</dbReference>
<feature type="compositionally biased region" description="Polar residues" evidence="1">
    <location>
        <begin position="23"/>
        <end position="34"/>
    </location>
</feature>
<evidence type="ECO:0000313" key="2">
    <source>
        <dbReference type="EMBL" id="KAJ1121572.1"/>
    </source>
</evidence>
<feature type="region of interest" description="Disordered" evidence="1">
    <location>
        <begin position="23"/>
        <end position="50"/>
    </location>
</feature>